<name>A0A975H1W7_9BURK</name>
<dbReference type="CDD" id="cd03354">
    <property type="entry name" value="LbH_SAT"/>
    <property type="match status" value="1"/>
</dbReference>
<dbReference type="NCBIfam" id="NF041874">
    <property type="entry name" value="EPS_EpsC"/>
    <property type="match status" value="1"/>
</dbReference>
<dbReference type="EMBL" id="CP071796">
    <property type="protein sequence ID" value="QTD43576.1"/>
    <property type="molecule type" value="Genomic_DNA"/>
</dbReference>
<evidence type="ECO:0000313" key="6">
    <source>
        <dbReference type="EMBL" id="QTD43576.1"/>
    </source>
</evidence>
<dbReference type="SUPFAM" id="SSF51161">
    <property type="entry name" value="Trimeric LpxA-like enzymes"/>
    <property type="match status" value="1"/>
</dbReference>
<dbReference type="Pfam" id="PF06426">
    <property type="entry name" value="SATase_N"/>
    <property type="match status" value="1"/>
</dbReference>
<keyword evidence="4" id="KW-0012">Acyltransferase</keyword>
<keyword evidence="2" id="KW-0028">Amino-acid biosynthesis</keyword>
<evidence type="ECO:0000256" key="4">
    <source>
        <dbReference type="ARBA" id="ARBA00023315"/>
    </source>
</evidence>
<keyword evidence="3" id="KW-0808">Transferase</keyword>
<dbReference type="GO" id="GO:0006535">
    <property type="term" value="P:cysteine biosynthetic process from serine"/>
    <property type="evidence" value="ECO:0007669"/>
    <property type="project" value="InterPro"/>
</dbReference>
<evidence type="ECO:0000256" key="1">
    <source>
        <dbReference type="ARBA" id="ARBA00018522"/>
    </source>
</evidence>
<dbReference type="InterPro" id="IPR011004">
    <property type="entry name" value="Trimer_LpxA-like_sf"/>
</dbReference>
<dbReference type="SMART" id="SM00971">
    <property type="entry name" value="SATase_N"/>
    <property type="match status" value="1"/>
</dbReference>
<accession>A0A975H1W7</accession>
<dbReference type="Proteomes" id="UP000663903">
    <property type="component" value="Chromosome"/>
</dbReference>
<dbReference type="InterPro" id="IPR045304">
    <property type="entry name" value="LbH_SAT"/>
</dbReference>
<sequence>MFVTELVLSKTDFFAALSHLLARKLADAVMPFAAWERVLEDARAEAADVSGIAQEDLAAIIAQDPAAENALIPFLCYKGFHALECHRLGHGLWSSGRRTAARLLQSRVAEVFGIDIHPAVVMGRRVFIDHGSGIVIGETASIGSDVSILQNVTLGGTGKERGDRHPKVHDGVLLSVGATVLGNIAVGRGATVGAASVVLTVMTLAVHPG</sequence>
<dbReference type="Gene3D" id="1.10.3130.10">
    <property type="entry name" value="serine acetyltransferase, domain 1"/>
    <property type="match status" value="1"/>
</dbReference>
<dbReference type="InterPro" id="IPR042122">
    <property type="entry name" value="Ser_AcTrfase_N_sf"/>
</dbReference>
<dbReference type="InterPro" id="IPR053376">
    <property type="entry name" value="Serine_acetyltransferase"/>
</dbReference>
<proteinExistence type="predicted"/>
<dbReference type="KEGG" id="otd:J1M35_10280"/>
<gene>
    <name evidence="6" type="ORF">J1M35_10280</name>
</gene>
<dbReference type="InterPro" id="IPR010493">
    <property type="entry name" value="Ser_AcTrfase_N"/>
</dbReference>
<keyword evidence="7" id="KW-1185">Reference proteome</keyword>
<dbReference type="GO" id="GO:0005737">
    <property type="term" value="C:cytoplasm"/>
    <property type="evidence" value="ECO:0007669"/>
    <property type="project" value="InterPro"/>
</dbReference>
<dbReference type="PANTHER" id="PTHR42811">
    <property type="entry name" value="SERINE ACETYLTRANSFERASE"/>
    <property type="match status" value="1"/>
</dbReference>
<evidence type="ECO:0000259" key="5">
    <source>
        <dbReference type="SMART" id="SM00971"/>
    </source>
</evidence>
<dbReference type="AlphaFoldDB" id="A0A975H1W7"/>
<evidence type="ECO:0000313" key="7">
    <source>
        <dbReference type="Proteomes" id="UP000663903"/>
    </source>
</evidence>
<evidence type="ECO:0000256" key="3">
    <source>
        <dbReference type="ARBA" id="ARBA00022679"/>
    </source>
</evidence>
<reference evidence="6" key="1">
    <citation type="submission" date="2021-03" db="EMBL/GenBank/DDBJ databases">
        <title>Ottowia sp. 27C isolated from the cloaca of a Giant Asian pond turtle (Heosemys grandis).</title>
        <authorList>
            <person name="Spergser J."/>
            <person name="Busse H.-J."/>
        </authorList>
    </citation>
    <scope>NUCLEOTIDE SEQUENCE</scope>
    <source>
        <strain evidence="6">27C</strain>
    </source>
</reference>
<organism evidence="6 7">
    <name type="scientific">Ottowia testudinis</name>
    <dbReference type="NCBI Taxonomy" id="2816950"/>
    <lineage>
        <taxon>Bacteria</taxon>
        <taxon>Pseudomonadati</taxon>
        <taxon>Pseudomonadota</taxon>
        <taxon>Betaproteobacteria</taxon>
        <taxon>Burkholderiales</taxon>
        <taxon>Comamonadaceae</taxon>
        <taxon>Ottowia</taxon>
    </lineage>
</organism>
<feature type="domain" description="Serine acetyltransferase N-terminal" evidence="5">
    <location>
        <begin position="1"/>
        <end position="85"/>
    </location>
</feature>
<protein>
    <recommendedName>
        <fullName evidence="1">Serine acetyltransferase</fullName>
    </recommendedName>
</protein>
<dbReference type="GO" id="GO:0009001">
    <property type="term" value="F:serine O-acetyltransferase activity"/>
    <property type="evidence" value="ECO:0007669"/>
    <property type="project" value="InterPro"/>
</dbReference>
<evidence type="ECO:0000256" key="2">
    <source>
        <dbReference type="ARBA" id="ARBA00022605"/>
    </source>
</evidence>
<dbReference type="Gene3D" id="2.160.10.10">
    <property type="entry name" value="Hexapeptide repeat proteins"/>
    <property type="match status" value="1"/>
</dbReference>